<keyword evidence="3" id="KW-0186">Copper</keyword>
<evidence type="ECO:0000259" key="5">
    <source>
        <dbReference type="PROSITE" id="PS50857"/>
    </source>
</evidence>
<keyword evidence="7" id="KW-1185">Reference proteome</keyword>
<dbReference type="PANTHER" id="PTHR42838:SF2">
    <property type="entry name" value="NITROUS-OXIDE REDUCTASE"/>
    <property type="match status" value="1"/>
</dbReference>
<reference evidence="6 7" key="1">
    <citation type="journal article" date="2015" name="Stand. Genomic Sci.">
        <title>Genomic Encyclopedia of Bacterial and Archaeal Type Strains, Phase III: the genomes of soil and plant-associated and newly described type strains.</title>
        <authorList>
            <person name="Whitman W.B."/>
            <person name="Woyke T."/>
            <person name="Klenk H.P."/>
            <person name="Zhou Y."/>
            <person name="Lilburn T.G."/>
            <person name="Beck B.J."/>
            <person name="De Vos P."/>
            <person name="Vandamme P."/>
            <person name="Eisen J.A."/>
            <person name="Garrity G."/>
            <person name="Hugenholtz P."/>
            <person name="Kyrpides N.C."/>
        </authorList>
    </citation>
    <scope>NUCLEOTIDE SEQUENCE [LARGE SCALE GENOMIC DNA]</scope>
    <source>
        <strain evidence="6 7">CGMCC 1.10822</strain>
    </source>
</reference>
<dbReference type="PANTHER" id="PTHR42838">
    <property type="entry name" value="CYTOCHROME C OXIDASE SUBUNIT II"/>
    <property type="match status" value="1"/>
</dbReference>
<keyword evidence="4" id="KW-1133">Transmembrane helix</keyword>
<dbReference type="RefSeq" id="WP_145650041.1">
    <property type="nucleotide sequence ID" value="NZ_VLLB01000005.1"/>
</dbReference>
<dbReference type="OrthoDB" id="9759695at2"/>
<evidence type="ECO:0000256" key="1">
    <source>
        <dbReference type="ARBA" id="ARBA00004418"/>
    </source>
</evidence>
<comment type="subcellular location">
    <subcellularLocation>
        <location evidence="1">Periplasm</location>
    </subcellularLocation>
</comment>
<sequence>MDGHAMAVGAERRWAVVTGAIILFLTGMLAYMSLHWATMPPARMETIDPATLHLSGEFVEANLGTAREADGAVTVRLLASQYAFTPQCVLVPRDTPVRIRATSSDVVHGFSVAGTNVNMMLAPGYVSQFATRFQRGGEFLMPCHEFCGIGHAAMWAKVRVVEPAAFAAALQGGRASCVGP</sequence>
<keyword evidence="4" id="KW-0812">Transmembrane</keyword>
<feature type="transmembrane region" description="Helical" evidence="4">
    <location>
        <begin position="14"/>
        <end position="34"/>
    </location>
</feature>
<evidence type="ECO:0000256" key="4">
    <source>
        <dbReference type="SAM" id="Phobius"/>
    </source>
</evidence>
<dbReference type="AlphaFoldDB" id="A0A562R7N5"/>
<evidence type="ECO:0000313" key="7">
    <source>
        <dbReference type="Proteomes" id="UP000318431"/>
    </source>
</evidence>
<evidence type="ECO:0000256" key="2">
    <source>
        <dbReference type="ARBA" id="ARBA00022723"/>
    </source>
</evidence>
<dbReference type="InterPro" id="IPR001505">
    <property type="entry name" value="Copper_CuA"/>
</dbReference>
<feature type="domain" description="Cytochrome oxidase subunit II copper A binding" evidence="5">
    <location>
        <begin position="70"/>
        <end position="172"/>
    </location>
</feature>
<keyword evidence="4" id="KW-0472">Membrane</keyword>
<dbReference type="PROSITE" id="PS00078">
    <property type="entry name" value="COX2"/>
    <property type="match status" value="1"/>
</dbReference>
<name>A0A562R7N5_9BURK</name>
<dbReference type="InterPro" id="IPR051403">
    <property type="entry name" value="NosZ/Cyto_c_oxidase_sub2"/>
</dbReference>
<comment type="caution">
    <text evidence="6">The sequence shown here is derived from an EMBL/GenBank/DDBJ whole genome shotgun (WGS) entry which is preliminary data.</text>
</comment>
<dbReference type="EMBL" id="VLLB01000005">
    <property type="protein sequence ID" value="TWI64386.1"/>
    <property type="molecule type" value="Genomic_DNA"/>
</dbReference>
<accession>A0A562R7N5</accession>
<dbReference type="PROSITE" id="PS50857">
    <property type="entry name" value="COX2_CUA"/>
    <property type="match status" value="1"/>
</dbReference>
<dbReference type="GO" id="GO:0005507">
    <property type="term" value="F:copper ion binding"/>
    <property type="evidence" value="ECO:0007669"/>
    <property type="project" value="InterPro"/>
</dbReference>
<dbReference type="GO" id="GO:0016020">
    <property type="term" value="C:membrane"/>
    <property type="evidence" value="ECO:0007669"/>
    <property type="project" value="InterPro"/>
</dbReference>
<dbReference type="Gene3D" id="2.60.40.420">
    <property type="entry name" value="Cupredoxins - blue copper proteins"/>
    <property type="match status" value="1"/>
</dbReference>
<evidence type="ECO:0000256" key="3">
    <source>
        <dbReference type="ARBA" id="ARBA00023008"/>
    </source>
</evidence>
<evidence type="ECO:0000313" key="6">
    <source>
        <dbReference type="EMBL" id="TWI64386.1"/>
    </source>
</evidence>
<keyword evidence="2" id="KW-0479">Metal-binding</keyword>
<organism evidence="6 7">
    <name type="scientific">Pseudoduganella lurida</name>
    <dbReference type="NCBI Taxonomy" id="1036180"/>
    <lineage>
        <taxon>Bacteria</taxon>
        <taxon>Pseudomonadati</taxon>
        <taxon>Pseudomonadota</taxon>
        <taxon>Betaproteobacteria</taxon>
        <taxon>Burkholderiales</taxon>
        <taxon>Oxalobacteraceae</taxon>
        <taxon>Telluria group</taxon>
        <taxon>Pseudoduganella</taxon>
    </lineage>
</organism>
<dbReference type="GO" id="GO:0004129">
    <property type="term" value="F:cytochrome-c oxidase activity"/>
    <property type="evidence" value="ECO:0007669"/>
    <property type="project" value="InterPro"/>
</dbReference>
<dbReference type="InterPro" id="IPR008972">
    <property type="entry name" value="Cupredoxin"/>
</dbReference>
<dbReference type="InterPro" id="IPR002429">
    <property type="entry name" value="CcO_II-like_C"/>
</dbReference>
<dbReference type="GO" id="GO:0042597">
    <property type="term" value="C:periplasmic space"/>
    <property type="evidence" value="ECO:0007669"/>
    <property type="project" value="UniProtKB-SubCell"/>
</dbReference>
<proteinExistence type="predicted"/>
<dbReference type="SUPFAM" id="SSF49503">
    <property type="entry name" value="Cupredoxins"/>
    <property type="match status" value="1"/>
</dbReference>
<dbReference type="Proteomes" id="UP000318431">
    <property type="component" value="Unassembled WGS sequence"/>
</dbReference>
<protein>
    <submittedName>
        <fullName evidence="6">Cytochrome c oxidase subunit 2</fullName>
    </submittedName>
</protein>
<gene>
    <name evidence="6" type="ORF">IP91_03156</name>
</gene>
<dbReference type="Pfam" id="PF00116">
    <property type="entry name" value="COX2"/>
    <property type="match status" value="1"/>
</dbReference>